<comment type="similarity">
    <text evidence="1">Belongs to the N-acylglucosamine 2-epimerase family.</text>
</comment>
<keyword evidence="2 3" id="KW-0413">Isomerase</keyword>
<dbReference type="GO" id="GO:0005975">
    <property type="term" value="P:carbohydrate metabolic process"/>
    <property type="evidence" value="ECO:0007669"/>
    <property type="project" value="InterPro"/>
</dbReference>
<dbReference type="RefSeq" id="WP_048851905.1">
    <property type="nucleotide sequence ID" value="NZ_BANI01000154.1"/>
</dbReference>
<dbReference type="InterPro" id="IPR012341">
    <property type="entry name" value="6hp_glycosidase-like_sf"/>
</dbReference>
<dbReference type="EMBL" id="BANI01000154">
    <property type="protein sequence ID" value="GAN97431.1"/>
    <property type="molecule type" value="Genomic_DNA"/>
</dbReference>
<protein>
    <submittedName>
        <fullName evidence="3">Isomerase</fullName>
    </submittedName>
</protein>
<dbReference type="GO" id="GO:0016853">
    <property type="term" value="F:isomerase activity"/>
    <property type="evidence" value="ECO:0007669"/>
    <property type="project" value="UniProtKB-KW"/>
</dbReference>
<dbReference type="PANTHER" id="PTHR15108">
    <property type="entry name" value="N-ACYLGLUCOSAMINE-2-EPIMERASE"/>
    <property type="match status" value="1"/>
</dbReference>
<evidence type="ECO:0000256" key="2">
    <source>
        <dbReference type="ARBA" id="ARBA00023235"/>
    </source>
</evidence>
<dbReference type="SUPFAM" id="SSF48208">
    <property type="entry name" value="Six-hairpin glycosidases"/>
    <property type="match status" value="1"/>
</dbReference>
<comment type="caution">
    <text evidence="3">The sequence shown here is derived from an EMBL/GenBank/DDBJ whole genome shotgun (WGS) entry which is preliminary data.</text>
</comment>
<proteinExistence type="inferred from homology"/>
<organism evidence="3 4">
    <name type="scientific">Komagataeibacter europaeus NBRC 3261</name>
    <dbReference type="NCBI Taxonomy" id="1234669"/>
    <lineage>
        <taxon>Bacteria</taxon>
        <taxon>Pseudomonadati</taxon>
        <taxon>Pseudomonadota</taxon>
        <taxon>Alphaproteobacteria</taxon>
        <taxon>Acetobacterales</taxon>
        <taxon>Acetobacteraceae</taxon>
        <taxon>Komagataeibacter</taxon>
    </lineage>
</organism>
<reference evidence="3 4" key="1">
    <citation type="submission" date="2012-11" db="EMBL/GenBank/DDBJ databases">
        <title>Whole genome sequence of Gluconacetobacter europaeus NBRC3261.</title>
        <authorList>
            <person name="Azuma Y."/>
            <person name="Higashiura N."/>
            <person name="Hirakawa H."/>
            <person name="Matsushita K."/>
        </authorList>
    </citation>
    <scope>NUCLEOTIDE SEQUENCE [LARGE SCALE GENOMIC DNA]</scope>
    <source>
        <strain evidence="3 4">NBRC 3261</strain>
    </source>
</reference>
<dbReference type="InterPro" id="IPR008928">
    <property type="entry name" value="6-hairpin_glycosidase_sf"/>
</dbReference>
<name>A0A0D6Q3U5_KOMEU</name>
<dbReference type="AlphaFoldDB" id="A0A0D6Q3U5"/>
<dbReference type="Pfam" id="PF07221">
    <property type="entry name" value="GlcNAc_2-epim"/>
    <property type="match status" value="1"/>
</dbReference>
<dbReference type="Proteomes" id="UP000032675">
    <property type="component" value="Unassembled WGS sequence"/>
</dbReference>
<gene>
    <name evidence="3" type="ORF">Geu3261_0175_011</name>
</gene>
<accession>A0A0D6Q3U5</accession>
<evidence type="ECO:0000313" key="3">
    <source>
        <dbReference type="EMBL" id="GAN97431.1"/>
    </source>
</evidence>
<evidence type="ECO:0000313" key="4">
    <source>
        <dbReference type="Proteomes" id="UP000032675"/>
    </source>
</evidence>
<dbReference type="Gene3D" id="1.50.10.10">
    <property type="match status" value="1"/>
</dbReference>
<dbReference type="InterPro" id="IPR010819">
    <property type="entry name" value="AGE/CE"/>
</dbReference>
<sequence>MGEALPALMVPASSWLRRSPHRRWLDVQGQRLLDFSRPSRVACGFAALDDRGNLPPGASADATLGARMTHVYAVATERGLPGCGPLAAHGVNTLLGPLADHENGGWFLTPPTEGQPPDTGRKQAYLHAFVVLAASSATVAGIAGGRRLLDKALAVWERHFWSEEEGVFRESFAADWSDEEDYRGANANMHSLEACMAVADVTGDPIWRNRGLRVAERFIHTLARDAGYSLPEHYDRNWRRLDDYNRDHPADPLRPYGMTPGHFTEWAHLLLKLEAALLRADGRAPAWLLEDATEMFHNGMTAGWARDGAPGLIYTIDWNHEPVVHNRPHWCQAEAMTAAAGLLKRTGHRRYEQWYRTLWDYIDTFMIDRRHGGWIQELDRDNRPSAVVYEGKADLYHAWQATMTPLLPLAPSFATAVALLENHGMARDTPEIPNYFGTSQKQ</sequence>
<evidence type="ECO:0000256" key="1">
    <source>
        <dbReference type="ARBA" id="ARBA00008558"/>
    </source>
</evidence>